<dbReference type="OrthoDB" id="6151406at2759"/>
<reference evidence="3 4" key="2">
    <citation type="submission" date="2019-04" db="EMBL/GenBank/DDBJ databases">
        <title>The genome sequence of big-headed turtle.</title>
        <authorList>
            <person name="Gong S."/>
        </authorList>
    </citation>
    <scope>NUCLEOTIDE SEQUENCE [LARGE SCALE GENOMIC DNA]</scope>
    <source>
        <strain evidence="3">DO16091913</strain>
        <tissue evidence="3">Muscle</tissue>
    </source>
</reference>
<dbReference type="AlphaFoldDB" id="A0A4D9DK28"/>
<dbReference type="Gene3D" id="2.60.40.10">
    <property type="entry name" value="Immunoglobulins"/>
    <property type="match status" value="1"/>
</dbReference>
<evidence type="ECO:0000313" key="3">
    <source>
        <dbReference type="EMBL" id="TFJ97258.1"/>
    </source>
</evidence>
<sequence length="138" mass="14704">MDPPSGVVSEGLPMLITCAAPGDASERRFHFYKDGAEIIPGDAGSEISTMEPSTGSVNVSLLSILRAGPNSIGEFTCGYEENMSGRWIPSPRSQALTVTGNVTMTAQCVTFPLTVDLAIGVSFFVINTLIFFITHRCL</sequence>
<dbReference type="EMBL" id="QXTE01000514">
    <property type="protein sequence ID" value="TFJ97258.1"/>
    <property type="molecule type" value="Genomic_DNA"/>
</dbReference>
<evidence type="ECO:0000259" key="2">
    <source>
        <dbReference type="PROSITE" id="PS50835"/>
    </source>
</evidence>
<keyword evidence="3" id="KW-0675">Receptor</keyword>
<keyword evidence="4" id="KW-1185">Reference proteome</keyword>
<evidence type="ECO:0000256" key="1">
    <source>
        <dbReference type="SAM" id="Phobius"/>
    </source>
</evidence>
<dbReference type="InterPro" id="IPR013783">
    <property type="entry name" value="Ig-like_fold"/>
</dbReference>
<dbReference type="Proteomes" id="UP000297703">
    <property type="component" value="Unassembled WGS sequence"/>
</dbReference>
<accession>A0A4D9DK28</accession>
<feature type="transmembrane region" description="Helical" evidence="1">
    <location>
        <begin position="111"/>
        <end position="133"/>
    </location>
</feature>
<dbReference type="InterPro" id="IPR007110">
    <property type="entry name" value="Ig-like_dom"/>
</dbReference>
<comment type="caution">
    <text evidence="3">The sequence shown here is derived from an EMBL/GenBank/DDBJ whole genome shotgun (WGS) entry which is preliminary data.</text>
</comment>
<dbReference type="SUPFAM" id="SSF48726">
    <property type="entry name" value="Immunoglobulin"/>
    <property type="match status" value="1"/>
</dbReference>
<keyword evidence="1" id="KW-1133">Transmembrane helix</keyword>
<feature type="domain" description="Ig-like" evidence="2">
    <location>
        <begin position="1"/>
        <end position="77"/>
    </location>
</feature>
<proteinExistence type="predicted"/>
<dbReference type="PROSITE" id="PS50835">
    <property type="entry name" value="IG_LIKE"/>
    <property type="match status" value="1"/>
</dbReference>
<dbReference type="InterPro" id="IPR036179">
    <property type="entry name" value="Ig-like_dom_sf"/>
</dbReference>
<keyword evidence="1" id="KW-0812">Transmembrane</keyword>
<keyword evidence="1" id="KW-0472">Membrane</keyword>
<gene>
    <name evidence="3" type="ORF">DR999_PMT20897</name>
</gene>
<organism evidence="3 4">
    <name type="scientific">Platysternon megacephalum</name>
    <name type="common">big-headed turtle</name>
    <dbReference type="NCBI Taxonomy" id="55544"/>
    <lineage>
        <taxon>Eukaryota</taxon>
        <taxon>Metazoa</taxon>
        <taxon>Chordata</taxon>
        <taxon>Craniata</taxon>
        <taxon>Vertebrata</taxon>
        <taxon>Euteleostomi</taxon>
        <taxon>Archelosauria</taxon>
        <taxon>Testudinata</taxon>
        <taxon>Testudines</taxon>
        <taxon>Cryptodira</taxon>
        <taxon>Durocryptodira</taxon>
        <taxon>Testudinoidea</taxon>
        <taxon>Platysternidae</taxon>
        <taxon>Platysternon</taxon>
    </lineage>
</organism>
<evidence type="ECO:0000313" key="4">
    <source>
        <dbReference type="Proteomes" id="UP000297703"/>
    </source>
</evidence>
<name>A0A4D9DK28_9SAUR</name>
<protein>
    <submittedName>
        <fullName evidence="3">Fc receptor-like protein 5</fullName>
    </submittedName>
</protein>
<reference evidence="3 4" key="1">
    <citation type="submission" date="2019-04" db="EMBL/GenBank/DDBJ databases">
        <title>Draft genome of the big-headed turtle Platysternon megacephalum.</title>
        <authorList>
            <person name="Gong S."/>
        </authorList>
    </citation>
    <scope>NUCLEOTIDE SEQUENCE [LARGE SCALE GENOMIC DNA]</scope>
    <source>
        <strain evidence="3">DO16091913</strain>
        <tissue evidence="3">Muscle</tissue>
    </source>
</reference>